<name>A0A163X1W9_9BRAD</name>
<dbReference type="GO" id="GO:0047992">
    <property type="term" value="F:hydroxylysine kinase activity"/>
    <property type="evidence" value="ECO:0007669"/>
    <property type="project" value="UniProtKB-EC"/>
</dbReference>
<evidence type="ECO:0000256" key="2">
    <source>
        <dbReference type="ARBA" id="ARBA00022490"/>
    </source>
</evidence>
<dbReference type="AlphaFoldDB" id="A0A163X1W9"/>
<evidence type="ECO:0000256" key="7">
    <source>
        <dbReference type="ARBA" id="ARBA00038873"/>
    </source>
</evidence>
<dbReference type="InterPro" id="IPR050249">
    <property type="entry name" value="Pseudomonas-type_ThrB"/>
</dbReference>
<evidence type="ECO:0000256" key="6">
    <source>
        <dbReference type="ARBA" id="ARBA00037368"/>
    </source>
</evidence>
<dbReference type="InterPro" id="IPR002575">
    <property type="entry name" value="Aminoglycoside_PTrfase"/>
</dbReference>
<gene>
    <name evidence="10" type="ORF">A4A58_18810</name>
</gene>
<protein>
    <recommendedName>
        <fullName evidence="8">Hydroxylysine kinase</fullName>
        <ecNumber evidence="7">2.7.1.81</ecNumber>
    </recommendedName>
</protein>
<feature type="domain" description="Aminoglycoside phosphotransferase" evidence="9">
    <location>
        <begin position="40"/>
        <end position="246"/>
    </location>
</feature>
<evidence type="ECO:0000256" key="4">
    <source>
        <dbReference type="ARBA" id="ARBA00022777"/>
    </source>
</evidence>
<evidence type="ECO:0000259" key="9">
    <source>
        <dbReference type="Pfam" id="PF01636"/>
    </source>
</evidence>
<dbReference type="Proteomes" id="UP000076574">
    <property type="component" value="Unassembled WGS sequence"/>
</dbReference>
<evidence type="ECO:0000256" key="3">
    <source>
        <dbReference type="ARBA" id="ARBA00022679"/>
    </source>
</evidence>
<dbReference type="STRING" id="943830.A4A58_18810"/>
<evidence type="ECO:0000313" key="11">
    <source>
        <dbReference type="Proteomes" id="UP000076574"/>
    </source>
</evidence>
<proteinExistence type="predicted"/>
<comment type="function">
    <text evidence="6">Catalyzes the GTP-dependent phosphorylation of 5-hydroxy-L-lysine.</text>
</comment>
<evidence type="ECO:0000256" key="8">
    <source>
        <dbReference type="ARBA" id="ARBA00040505"/>
    </source>
</evidence>
<dbReference type="SUPFAM" id="SSF56112">
    <property type="entry name" value="Protein kinase-like (PK-like)"/>
    <property type="match status" value="1"/>
</dbReference>
<comment type="catalytic activity">
    <reaction evidence="5">
        <text>(5R)-5-hydroxy-L-lysine + GTP = (5R)-5-phosphooxy-L-lysine + GDP + H(+)</text>
        <dbReference type="Rhea" id="RHEA:19049"/>
        <dbReference type="ChEBI" id="CHEBI:15378"/>
        <dbReference type="ChEBI" id="CHEBI:37565"/>
        <dbReference type="ChEBI" id="CHEBI:57882"/>
        <dbReference type="ChEBI" id="CHEBI:58189"/>
        <dbReference type="ChEBI" id="CHEBI:58357"/>
        <dbReference type="EC" id="2.7.1.81"/>
    </reaction>
</comment>
<evidence type="ECO:0000256" key="1">
    <source>
        <dbReference type="ARBA" id="ARBA00004496"/>
    </source>
</evidence>
<keyword evidence="2" id="KW-0963">Cytoplasm</keyword>
<keyword evidence="4" id="KW-0418">Kinase</keyword>
<keyword evidence="11" id="KW-1185">Reference proteome</keyword>
<dbReference type="OrthoDB" id="156345at2"/>
<reference evidence="10 11" key="1">
    <citation type="submission" date="2016-03" db="EMBL/GenBank/DDBJ databases">
        <title>Microsymbionts genomes from the relict species Vavilovia formosa (Stev.) Fed.</title>
        <authorList>
            <person name="Kopat V."/>
            <person name="Chirak E."/>
            <person name="Kimeklis A."/>
            <person name="Andronov E."/>
        </authorList>
    </citation>
    <scope>NUCLEOTIDE SEQUENCE [LARGE SCALE GENOMIC DNA]</scope>
    <source>
        <strain evidence="10 11">Vaf07</strain>
    </source>
</reference>
<sequence length="343" mass="38117">MQGGLAASYINMTDDEAVDLARERFGIEGRPTRFATEKDDTFRIAPASGPRFILKVANPIEDIPEIDLQVQVLDHVAARAPDLPVPRVIPNDKGERHFNYLDRAGQRRQVRMMSYLEGQPLSEVPSTASGRAEIGKLLARLRLALADFSHPSDSRVVAWDVKNLLTLRDLLAEITDAARRRKVEAALERFAAIETRLKQCRTQVLHNDFTRSNVVVDESLPGFVSGIIDFGDTVRTAIAIDASTAMLNQLPVAMDGDVFADGRDLLGGYLSIADLTAEELSLIPHLIFSRLATRLLLSTAMANRVPSVAAYVLRNNEQTWVQMDWFIARSMDEISDQLMSFAK</sequence>
<dbReference type="PANTHER" id="PTHR21064:SF1">
    <property type="entry name" value="HYDROXYLYSINE KINASE"/>
    <property type="match status" value="1"/>
</dbReference>
<keyword evidence="3" id="KW-0808">Transferase</keyword>
<dbReference type="EMBL" id="LVYV01000056">
    <property type="protein sequence ID" value="KZD20300.1"/>
    <property type="molecule type" value="Genomic_DNA"/>
</dbReference>
<comment type="subcellular location">
    <subcellularLocation>
        <location evidence="1">Cytoplasm</location>
    </subcellularLocation>
</comment>
<dbReference type="GO" id="GO:0005737">
    <property type="term" value="C:cytoplasm"/>
    <property type="evidence" value="ECO:0007669"/>
    <property type="project" value="UniProtKB-SubCell"/>
</dbReference>
<dbReference type="InterPro" id="IPR011009">
    <property type="entry name" value="Kinase-like_dom_sf"/>
</dbReference>
<evidence type="ECO:0000256" key="5">
    <source>
        <dbReference type="ARBA" id="ARBA00036820"/>
    </source>
</evidence>
<evidence type="ECO:0000313" key="10">
    <source>
        <dbReference type="EMBL" id="KZD20300.1"/>
    </source>
</evidence>
<organism evidence="10 11">
    <name type="scientific">Tardiphaga robiniae</name>
    <dbReference type="NCBI Taxonomy" id="943830"/>
    <lineage>
        <taxon>Bacteria</taxon>
        <taxon>Pseudomonadati</taxon>
        <taxon>Pseudomonadota</taxon>
        <taxon>Alphaproteobacteria</taxon>
        <taxon>Hyphomicrobiales</taxon>
        <taxon>Nitrobacteraceae</taxon>
        <taxon>Tardiphaga</taxon>
    </lineage>
</organism>
<dbReference type="PANTHER" id="PTHR21064">
    <property type="entry name" value="AMINOGLYCOSIDE PHOSPHOTRANSFERASE DOMAIN-CONTAINING PROTEIN-RELATED"/>
    <property type="match status" value="1"/>
</dbReference>
<dbReference type="Pfam" id="PF01636">
    <property type="entry name" value="APH"/>
    <property type="match status" value="1"/>
</dbReference>
<accession>A0A163X1W9</accession>
<dbReference type="EC" id="2.7.1.81" evidence="7"/>
<dbReference type="Gene3D" id="3.90.1200.10">
    <property type="match status" value="1"/>
</dbReference>
<comment type="caution">
    <text evidence="10">The sequence shown here is derived from an EMBL/GenBank/DDBJ whole genome shotgun (WGS) entry which is preliminary data.</text>
</comment>